<dbReference type="HOGENOM" id="CLU_2038852_0_0_1"/>
<protein>
    <submittedName>
        <fullName evidence="2">Uncharacterized protein</fullName>
    </submittedName>
</protein>
<feature type="compositionally biased region" description="Low complexity" evidence="1">
    <location>
        <begin position="8"/>
        <end position="22"/>
    </location>
</feature>
<evidence type="ECO:0000313" key="3">
    <source>
        <dbReference type="Proteomes" id="UP000019376"/>
    </source>
</evidence>
<name>S7ZKN9_PENO1</name>
<accession>S7ZKN9</accession>
<dbReference type="EMBL" id="KB644413">
    <property type="protein sequence ID" value="EPS31210.1"/>
    <property type="molecule type" value="Genomic_DNA"/>
</dbReference>
<sequence length="121" mass="13378">MTRLRIGNRSNSTSLASSSRNRGAVIPSCPGLFPIFDDHPGIHFGPTHPAAFGSSGRPKRRRPVHTAYLTFHLRSTDAIRQSVDAGQTHGNWRQVKRPSTHVMEEVSSMTKTYEMTPVPAI</sequence>
<keyword evidence="3" id="KW-1185">Reference proteome</keyword>
<evidence type="ECO:0000256" key="1">
    <source>
        <dbReference type="SAM" id="MobiDB-lite"/>
    </source>
</evidence>
<evidence type="ECO:0000313" key="2">
    <source>
        <dbReference type="EMBL" id="EPS31210.1"/>
    </source>
</evidence>
<gene>
    <name evidence="2" type="ORF">PDE_06165</name>
</gene>
<proteinExistence type="predicted"/>
<dbReference type="AlphaFoldDB" id="S7ZKN9"/>
<organism evidence="2 3">
    <name type="scientific">Penicillium oxalicum (strain 114-2 / CGMCC 5302)</name>
    <name type="common">Penicillium decumbens</name>
    <dbReference type="NCBI Taxonomy" id="933388"/>
    <lineage>
        <taxon>Eukaryota</taxon>
        <taxon>Fungi</taxon>
        <taxon>Dikarya</taxon>
        <taxon>Ascomycota</taxon>
        <taxon>Pezizomycotina</taxon>
        <taxon>Eurotiomycetes</taxon>
        <taxon>Eurotiomycetidae</taxon>
        <taxon>Eurotiales</taxon>
        <taxon>Aspergillaceae</taxon>
        <taxon>Penicillium</taxon>
    </lineage>
</organism>
<reference evidence="2 3" key="1">
    <citation type="journal article" date="2013" name="PLoS ONE">
        <title>Genomic and secretomic analyses reveal unique features of the lignocellulolytic enzyme system of Penicillium decumbens.</title>
        <authorList>
            <person name="Liu G."/>
            <person name="Zhang L."/>
            <person name="Wei X."/>
            <person name="Zou G."/>
            <person name="Qin Y."/>
            <person name="Ma L."/>
            <person name="Li J."/>
            <person name="Zheng H."/>
            <person name="Wang S."/>
            <person name="Wang C."/>
            <person name="Xun L."/>
            <person name="Zhao G.-P."/>
            <person name="Zhou Z."/>
            <person name="Qu Y."/>
        </authorList>
    </citation>
    <scope>NUCLEOTIDE SEQUENCE [LARGE SCALE GENOMIC DNA]</scope>
    <source>
        <strain evidence="3">114-2 / CGMCC 5302</strain>
    </source>
</reference>
<dbReference type="Proteomes" id="UP000019376">
    <property type="component" value="Unassembled WGS sequence"/>
</dbReference>
<feature type="region of interest" description="Disordered" evidence="1">
    <location>
        <begin position="1"/>
        <end position="23"/>
    </location>
</feature>